<keyword evidence="1" id="KW-1185">Reference proteome</keyword>
<evidence type="ECO:0000313" key="1">
    <source>
        <dbReference type="Proteomes" id="UP000887540"/>
    </source>
</evidence>
<dbReference type="AlphaFoldDB" id="A0A914DVQ5"/>
<proteinExistence type="predicted"/>
<evidence type="ECO:0000313" key="2">
    <source>
        <dbReference type="WBParaSite" id="ACRNAN_scaffold4375.g7402.t1"/>
    </source>
</evidence>
<dbReference type="WBParaSite" id="ACRNAN_scaffold4375.g7402.t1">
    <property type="protein sequence ID" value="ACRNAN_scaffold4375.g7402.t1"/>
    <property type="gene ID" value="ACRNAN_scaffold4375.g7402"/>
</dbReference>
<accession>A0A914DVQ5</accession>
<reference evidence="2" key="1">
    <citation type="submission" date="2022-11" db="UniProtKB">
        <authorList>
            <consortium name="WormBaseParasite"/>
        </authorList>
    </citation>
    <scope>IDENTIFICATION</scope>
</reference>
<organism evidence="1 2">
    <name type="scientific">Acrobeloides nanus</name>
    <dbReference type="NCBI Taxonomy" id="290746"/>
    <lineage>
        <taxon>Eukaryota</taxon>
        <taxon>Metazoa</taxon>
        <taxon>Ecdysozoa</taxon>
        <taxon>Nematoda</taxon>
        <taxon>Chromadorea</taxon>
        <taxon>Rhabditida</taxon>
        <taxon>Tylenchina</taxon>
        <taxon>Cephalobomorpha</taxon>
        <taxon>Cephaloboidea</taxon>
        <taxon>Cephalobidae</taxon>
        <taxon>Acrobeloides</taxon>
    </lineage>
</organism>
<protein>
    <submittedName>
        <fullName evidence="2">Uncharacterized protein</fullName>
    </submittedName>
</protein>
<name>A0A914DVQ5_9BILA</name>
<dbReference type="Proteomes" id="UP000887540">
    <property type="component" value="Unplaced"/>
</dbReference>
<sequence length="184" mass="21130">MSEVLGPPYSNQPCWVTKFIRKATDIYIVKEVIGTSLHLKMVILSKEDLSGIRTLLDLGWTPMRIYEHRVANTLRGARDWKLQTIYDACRKIRAQGGSIKRKQGSGRPRTIRTEENMHRVEALLKSRCAYPARICPREKWLVVPAFRAGPSNASRKISRRGAEKRMNNAESVFAAAFWTWAITW</sequence>